<gene>
    <name evidence="2" type="ORF">ACFSBH_17210</name>
</gene>
<dbReference type="Pfam" id="PF14305">
    <property type="entry name" value="ATPgrasp_TupA"/>
    <property type="match status" value="1"/>
</dbReference>
<evidence type="ECO:0000313" key="2">
    <source>
        <dbReference type="EMBL" id="MFD1609359.1"/>
    </source>
</evidence>
<name>A0ABW4HUQ5_9BACI</name>
<protein>
    <submittedName>
        <fullName evidence="2">ATP-grasp fold amidoligase family protein</fullName>
    </submittedName>
</protein>
<proteinExistence type="predicted"/>
<sequence>MSENKEIEQNLEESDPLLENEAVLRRMMKVEAEIKRAEADIKASEKKIQQIKQSNTWKRTGKARKLFSRTRPPHKELTELEKEVISLQDEIHTLSDTLESLKLQQEQFNYNRIWRMVREMKDEGDIVDSLEKMISQKQIEDANYTHVIHSAARLFMKDKEAYRKLVYPKLFEGLKIEDIPEFMVRSGFSEDQIPLEQAASFRASLTMRMREHQLRGTLPEMVLDDKQTAYQFAKNLDVRTPEISVRTYTFDEIPEQSGIAIKPVDGAGARGVYLVYENDDIIDIKQSKEIANWQVLRKDMERDLIAGRVLQDEWFTEELILEDKNTKTPARDIKFYCFYGKVGLILEIVRYPELKYCWWTASGERVATGKYGESLFKGKGVSQDELELAKAISLEIPAPFIRIDFLRSDTGLVFGEFTPKPGNYDEFDTPTDKWLGDYFLDAQGRLTADLLNGKQFLHFKNLTSGGSID</sequence>
<keyword evidence="3" id="KW-1185">Reference proteome</keyword>
<evidence type="ECO:0000313" key="3">
    <source>
        <dbReference type="Proteomes" id="UP001597221"/>
    </source>
</evidence>
<dbReference type="SUPFAM" id="SSF56059">
    <property type="entry name" value="Glutathione synthetase ATP-binding domain-like"/>
    <property type="match status" value="1"/>
</dbReference>
<dbReference type="Proteomes" id="UP001597221">
    <property type="component" value="Unassembled WGS sequence"/>
</dbReference>
<evidence type="ECO:0000256" key="1">
    <source>
        <dbReference type="SAM" id="Coils"/>
    </source>
</evidence>
<comment type="caution">
    <text evidence="2">The sequence shown here is derived from an EMBL/GenBank/DDBJ whole genome shotgun (WGS) entry which is preliminary data.</text>
</comment>
<organism evidence="2 3">
    <name type="scientific">Oceanobacillus luteolus</name>
    <dbReference type="NCBI Taxonomy" id="1274358"/>
    <lineage>
        <taxon>Bacteria</taxon>
        <taxon>Bacillati</taxon>
        <taxon>Bacillota</taxon>
        <taxon>Bacilli</taxon>
        <taxon>Bacillales</taxon>
        <taxon>Bacillaceae</taxon>
        <taxon>Oceanobacillus</taxon>
    </lineage>
</organism>
<dbReference type="EMBL" id="JBHUDE010000155">
    <property type="protein sequence ID" value="MFD1609359.1"/>
    <property type="molecule type" value="Genomic_DNA"/>
</dbReference>
<accession>A0ABW4HUQ5</accession>
<reference evidence="3" key="1">
    <citation type="journal article" date="2019" name="Int. J. Syst. Evol. Microbiol.">
        <title>The Global Catalogue of Microorganisms (GCM) 10K type strain sequencing project: providing services to taxonomists for standard genome sequencing and annotation.</title>
        <authorList>
            <consortium name="The Broad Institute Genomics Platform"/>
            <consortium name="The Broad Institute Genome Sequencing Center for Infectious Disease"/>
            <person name="Wu L."/>
            <person name="Ma J."/>
        </authorList>
    </citation>
    <scope>NUCLEOTIDE SEQUENCE [LARGE SCALE GENOMIC DNA]</scope>
    <source>
        <strain evidence="3">CGMCC 1.12376</strain>
    </source>
</reference>
<dbReference type="InterPro" id="IPR029465">
    <property type="entry name" value="ATPgrasp_TupA"/>
</dbReference>
<keyword evidence="1" id="KW-0175">Coiled coil</keyword>
<feature type="coiled-coil region" evidence="1">
    <location>
        <begin position="20"/>
        <end position="104"/>
    </location>
</feature>
<dbReference type="RefSeq" id="WP_379598789.1">
    <property type="nucleotide sequence ID" value="NZ_JBHUDE010000155.1"/>
</dbReference>